<keyword evidence="2" id="KW-1185">Reference proteome</keyword>
<dbReference type="Proteomes" id="UP001629274">
    <property type="component" value="Unassembled WGS sequence"/>
</dbReference>
<accession>A0ABW9BCU1</accession>
<gene>
    <name evidence="1" type="ORF">PQR03_06485</name>
</gene>
<organism evidence="1 2">
    <name type="scientific">Paraburkholderia phytofirmans</name>
    <dbReference type="NCBI Taxonomy" id="261302"/>
    <lineage>
        <taxon>Bacteria</taxon>
        <taxon>Pseudomonadati</taxon>
        <taxon>Pseudomonadota</taxon>
        <taxon>Betaproteobacteria</taxon>
        <taxon>Burkholderiales</taxon>
        <taxon>Burkholderiaceae</taxon>
        <taxon>Paraburkholderia</taxon>
    </lineage>
</organism>
<evidence type="ECO:0000313" key="2">
    <source>
        <dbReference type="Proteomes" id="UP001629274"/>
    </source>
</evidence>
<sequence length="141" mass="16400">MTDARPLRLWTLLVKVRGLRVERKRRDLNDARLEAQRAAADTVRQRKAIRQHEVRRTEILAACLSANVAAPLWRAALQRHDGQRFGLDDAVRRALRAERLAHSQVADASRAFQRETFAEKDARMQLRRLEAARHWSDDTEE</sequence>
<proteinExistence type="predicted"/>
<dbReference type="EMBL" id="JAQQDR010000002">
    <property type="protein sequence ID" value="MFM0237772.1"/>
    <property type="molecule type" value="Genomic_DNA"/>
</dbReference>
<evidence type="ECO:0000313" key="1">
    <source>
        <dbReference type="EMBL" id="MFM0237772.1"/>
    </source>
</evidence>
<dbReference type="RefSeq" id="WP_408257224.1">
    <property type="nucleotide sequence ID" value="NZ_JAQQCK010000001.1"/>
</dbReference>
<protein>
    <submittedName>
        <fullName evidence="1">Uncharacterized protein</fullName>
    </submittedName>
</protein>
<comment type="caution">
    <text evidence="1">The sequence shown here is derived from an EMBL/GenBank/DDBJ whole genome shotgun (WGS) entry which is preliminary data.</text>
</comment>
<reference evidence="1 2" key="1">
    <citation type="journal article" date="2024" name="Chem. Sci.">
        <title>Discovery of megapolipeptins by genome mining of a Burkholderiales bacteria collection.</title>
        <authorList>
            <person name="Paulo B.S."/>
            <person name="Recchia M.J.J."/>
            <person name="Lee S."/>
            <person name="Fergusson C.H."/>
            <person name="Romanowski S.B."/>
            <person name="Hernandez A."/>
            <person name="Krull N."/>
            <person name="Liu D.Y."/>
            <person name="Cavanagh H."/>
            <person name="Bos A."/>
            <person name="Gray C.A."/>
            <person name="Murphy B.T."/>
            <person name="Linington R.G."/>
            <person name="Eustaquio A.S."/>
        </authorList>
    </citation>
    <scope>NUCLEOTIDE SEQUENCE [LARGE SCALE GENOMIC DNA]</scope>
    <source>
        <strain evidence="1 2">RL17-351-BIE-A</strain>
    </source>
</reference>
<name>A0ABW9BCU1_9BURK</name>